<reference evidence="1" key="1">
    <citation type="submission" date="2020-09" db="EMBL/GenBank/DDBJ databases">
        <title>Whole genome shotgun sequence of Streptomyces xanthophaeus NBRC 12829.</title>
        <authorList>
            <person name="Komaki H."/>
            <person name="Tamura T."/>
        </authorList>
    </citation>
    <scope>NUCLEOTIDE SEQUENCE</scope>
    <source>
        <strain evidence="1">NBRC 12829</strain>
    </source>
</reference>
<comment type="caution">
    <text evidence="1">The sequence shown here is derived from an EMBL/GenBank/DDBJ whole genome shotgun (WGS) entry which is preliminary data.</text>
</comment>
<keyword evidence="2" id="KW-1185">Reference proteome</keyword>
<proteinExistence type="predicted"/>
<evidence type="ECO:0000313" key="2">
    <source>
        <dbReference type="Proteomes" id="UP000600026"/>
    </source>
</evidence>
<sequence>MAIAKKGTRVVVVDGERYRWVVAPNDEPGVAIVVLHEEVDGQCMVTWVEHGVVVAPGLVAGAIREALLHHGWTPRLRRRQLTLRCLVRNPTPTNLKLVAWPPAA</sequence>
<evidence type="ECO:0000313" key="1">
    <source>
        <dbReference type="EMBL" id="GHI84925.1"/>
    </source>
</evidence>
<dbReference type="EMBL" id="BNEE01000006">
    <property type="protein sequence ID" value="GHI84925.1"/>
    <property type="molecule type" value="Genomic_DNA"/>
</dbReference>
<name>A0A919GV48_9ACTN</name>
<protein>
    <submittedName>
        <fullName evidence="1">Uncharacterized protein</fullName>
    </submittedName>
</protein>
<dbReference type="AlphaFoldDB" id="A0A919GV48"/>
<dbReference type="Proteomes" id="UP000600026">
    <property type="component" value="Unassembled WGS sequence"/>
</dbReference>
<dbReference type="SUPFAM" id="SSF55961">
    <property type="entry name" value="Bet v1-like"/>
    <property type="match status" value="1"/>
</dbReference>
<accession>A0A919GV48</accession>
<gene>
    <name evidence="1" type="ORF">Sxan_22890</name>
</gene>
<organism evidence="1 2">
    <name type="scientific">Streptomyces xanthophaeus</name>
    <dbReference type="NCBI Taxonomy" id="67385"/>
    <lineage>
        <taxon>Bacteria</taxon>
        <taxon>Bacillati</taxon>
        <taxon>Actinomycetota</taxon>
        <taxon>Actinomycetes</taxon>
        <taxon>Kitasatosporales</taxon>
        <taxon>Streptomycetaceae</taxon>
        <taxon>Streptomyces</taxon>
    </lineage>
</organism>